<accession>A0ACC3DWA2</accession>
<evidence type="ECO:0000313" key="2">
    <source>
        <dbReference type="Proteomes" id="UP001186974"/>
    </source>
</evidence>
<sequence>IASVLTAKLKSLIAPLSSVVAADYVPFLHPTAIMFLSKKVAAQSGDLRKAFSLALRTLDAIEGETRTQLSETTNEPTPSPSPSQTPLLENINLSSPPASRSPRKSQPVSPLKRQATNPLSHLTVDTAPRATIAHVAKVTSSIFGNGATQRLKALNHQQKAVLCALSSIEAKHWVATSCVPATPSRKANAAPTVKVLYETYTALCKRDRLIHPLTSTEFRDIVASLETQSLVSAVEGRNGTFTPAATPSKRGRGGKASGLGGFATEERRLASCVGIVELRQALNGAGSEILLELLKDE</sequence>
<proteinExistence type="predicted"/>
<dbReference type="Proteomes" id="UP001186974">
    <property type="component" value="Unassembled WGS sequence"/>
</dbReference>
<protein>
    <submittedName>
        <fullName evidence="1">Uncharacterized protein</fullName>
    </submittedName>
</protein>
<keyword evidence="2" id="KW-1185">Reference proteome</keyword>
<evidence type="ECO:0000313" key="1">
    <source>
        <dbReference type="EMBL" id="KAK3081079.1"/>
    </source>
</evidence>
<gene>
    <name evidence="1" type="ORF">LTS18_010445</name>
</gene>
<reference evidence="1" key="1">
    <citation type="submission" date="2024-09" db="EMBL/GenBank/DDBJ databases">
        <title>Black Yeasts Isolated from many extreme environments.</title>
        <authorList>
            <person name="Coleine C."/>
            <person name="Stajich J.E."/>
            <person name="Selbmann L."/>
        </authorList>
    </citation>
    <scope>NUCLEOTIDE SEQUENCE</scope>
    <source>
        <strain evidence="1">CCFEE 5737</strain>
    </source>
</reference>
<organism evidence="1 2">
    <name type="scientific">Coniosporium uncinatum</name>
    <dbReference type="NCBI Taxonomy" id="93489"/>
    <lineage>
        <taxon>Eukaryota</taxon>
        <taxon>Fungi</taxon>
        <taxon>Dikarya</taxon>
        <taxon>Ascomycota</taxon>
        <taxon>Pezizomycotina</taxon>
        <taxon>Dothideomycetes</taxon>
        <taxon>Dothideomycetes incertae sedis</taxon>
        <taxon>Coniosporium</taxon>
    </lineage>
</organism>
<comment type="caution">
    <text evidence="1">The sequence shown here is derived from an EMBL/GenBank/DDBJ whole genome shotgun (WGS) entry which is preliminary data.</text>
</comment>
<feature type="non-terminal residue" evidence="1">
    <location>
        <position position="1"/>
    </location>
</feature>
<name>A0ACC3DWA2_9PEZI</name>
<dbReference type="EMBL" id="JAWDJW010000292">
    <property type="protein sequence ID" value="KAK3081079.1"/>
    <property type="molecule type" value="Genomic_DNA"/>
</dbReference>